<sequence length="394" mass="42570">MHEVLRATAGSQVFAVTTAPYLLLDCELKIQAANPAYLRATARHPDELVDTLLFDAFPDNPNDPAADGVRRLNASLERVLRHGVPHDMGVQRYDIPDPAEPAGFRVKVWCPVNSPLLDDDGRVVGLLHHVEDVTAVHEILDHAGSLRRPGAIVRHAMLAAGRYKRAVAQSSAAQSRRDQLWHRLLHAGREGRCIDALCAAAVDELPGIDGAAITLYSGGSVQCLLTASDRWARRVQELQVIIGRVPALQAFMTGEPVLLPDLGRAADRWPSYTETAQGMGVASVFAYPLRTATFTAGTLTLYRRSPGGPPRDAEAFADIATVLVLADTDDDVIDQLAAAGDEDDVNLAVGFLAAARGIPIHDAKALLKTVARQSRRRPVDIARDVLARRPGVFT</sequence>
<dbReference type="Gene3D" id="3.30.450.40">
    <property type="match status" value="1"/>
</dbReference>
<keyword evidence="3" id="KW-1185">Reference proteome</keyword>
<feature type="domain" description="ANTAR" evidence="1">
    <location>
        <begin position="332"/>
        <end position="386"/>
    </location>
</feature>
<dbReference type="CDD" id="cd00130">
    <property type="entry name" value="PAS"/>
    <property type="match status" value="1"/>
</dbReference>
<evidence type="ECO:0000313" key="3">
    <source>
        <dbReference type="Proteomes" id="UP001589810"/>
    </source>
</evidence>
<dbReference type="SUPFAM" id="SSF55785">
    <property type="entry name" value="PYP-like sensor domain (PAS domain)"/>
    <property type="match status" value="1"/>
</dbReference>
<comment type="caution">
    <text evidence="2">The sequence shown here is derived from an EMBL/GenBank/DDBJ whole genome shotgun (WGS) entry which is preliminary data.</text>
</comment>
<organism evidence="2 3">
    <name type="scientific">Kutzneria chonburiensis</name>
    <dbReference type="NCBI Taxonomy" id="1483604"/>
    <lineage>
        <taxon>Bacteria</taxon>
        <taxon>Bacillati</taxon>
        <taxon>Actinomycetota</taxon>
        <taxon>Actinomycetes</taxon>
        <taxon>Pseudonocardiales</taxon>
        <taxon>Pseudonocardiaceae</taxon>
        <taxon>Kutzneria</taxon>
    </lineage>
</organism>
<dbReference type="Pfam" id="PF08448">
    <property type="entry name" value="PAS_4"/>
    <property type="match status" value="1"/>
</dbReference>
<dbReference type="SMART" id="SM01012">
    <property type="entry name" value="ANTAR"/>
    <property type="match status" value="1"/>
</dbReference>
<gene>
    <name evidence="2" type="ORF">ACFFH7_44730</name>
</gene>
<dbReference type="EMBL" id="JBHLUD010000019">
    <property type="protein sequence ID" value="MFC0548679.1"/>
    <property type="molecule type" value="Genomic_DNA"/>
</dbReference>
<dbReference type="InterPro" id="IPR035965">
    <property type="entry name" value="PAS-like_dom_sf"/>
</dbReference>
<dbReference type="Pfam" id="PF01590">
    <property type="entry name" value="GAF"/>
    <property type="match status" value="1"/>
</dbReference>
<dbReference type="SUPFAM" id="SSF55781">
    <property type="entry name" value="GAF domain-like"/>
    <property type="match status" value="1"/>
</dbReference>
<accession>A0ABV6N7U2</accession>
<dbReference type="InterPro" id="IPR005561">
    <property type="entry name" value="ANTAR"/>
</dbReference>
<dbReference type="InterPro" id="IPR029016">
    <property type="entry name" value="GAF-like_dom_sf"/>
</dbReference>
<name>A0ABV6N7U2_9PSEU</name>
<protein>
    <submittedName>
        <fullName evidence="2">PAS domain-containing protein</fullName>
    </submittedName>
</protein>
<dbReference type="InterPro" id="IPR000014">
    <property type="entry name" value="PAS"/>
</dbReference>
<evidence type="ECO:0000259" key="1">
    <source>
        <dbReference type="SMART" id="SM01012"/>
    </source>
</evidence>
<dbReference type="RefSeq" id="WP_273941908.1">
    <property type="nucleotide sequence ID" value="NZ_CP097263.1"/>
</dbReference>
<dbReference type="Gene3D" id="3.30.450.20">
    <property type="entry name" value="PAS domain"/>
    <property type="match status" value="1"/>
</dbReference>
<dbReference type="Proteomes" id="UP001589810">
    <property type="component" value="Unassembled WGS sequence"/>
</dbReference>
<dbReference type="InterPro" id="IPR003018">
    <property type="entry name" value="GAF"/>
</dbReference>
<dbReference type="InterPro" id="IPR013656">
    <property type="entry name" value="PAS_4"/>
</dbReference>
<proteinExistence type="predicted"/>
<evidence type="ECO:0000313" key="2">
    <source>
        <dbReference type="EMBL" id="MFC0548679.1"/>
    </source>
</evidence>
<reference evidence="2 3" key="1">
    <citation type="submission" date="2024-09" db="EMBL/GenBank/DDBJ databases">
        <authorList>
            <person name="Sun Q."/>
            <person name="Mori K."/>
        </authorList>
    </citation>
    <scope>NUCLEOTIDE SEQUENCE [LARGE SCALE GENOMIC DNA]</scope>
    <source>
        <strain evidence="2 3">TBRC 1432</strain>
    </source>
</reference>